<protein>
    <submittedName>
        <fullName evidence="4">DNA protecting protein DprA</fullName>
    </submittedName>
</protein>
<accession>A0A1B1S6M9</accession>
<dbReference type="GO" id="GO:0009294">
    <property type="term" value="P:DNA-mediated transformation"/>
    <property type="evidence" value="ECO:0007669"/>
    <property type="project" value="InterPro"/>
</dbReference>
<dbReference type="InterPro" id="IPR003488">
    <property type="entry name" value="DprA"/>
</dbReference>
<dbReference type="Gene3D" id="3.40.50.450">
    <property type="match status" value="1"/>
</dbReference>
<gene>
    <name evidence="4" type="ORF">A4V02_00930</name>
</gene>
<dbReference type="SUPFAM" id="SSF102405">
    <property type="entry name" value="MCP/YpsA-like"/>
    <property type="match status" value="1"/>
</dbReference>
<dbReference type="NCBIfam" id="TIGR00732">
    <property type="entry name" value="dprA"/>
    <property type="match status" value="1"/>
</dbReference>
<dbReference type="STRING" id="1796646.A4V02_00930"/>
<dbReference type="PANTHER" id="PTHR43022">
    <property type="entry name" value="PROTEIN SMF"/>
    <property type="match status" value="1"/>
</dbReference>
<dbReference type="Pfam" id="PF02481">
    <property type="entry name" value="DNA_processg_A"/>
    <property type="match status" value="1"/>
</dbReference>
<evidence type="ECO:0000313" key="4">
    <source>
        <dbReference type="EMBL" id="ANU62447.1"/>
    </source>
</evidence>
<dbReference type="OrthoDB" id="9785707at2"/>
<dbReference type="PANTHER" id="PTHR43022:SF1">
    <property type="entry name" value="PROTEIN SMF"/>
    <property type="match status" value="1"/>
</dbReference>
<evidence type="ECO:0000313" key="5">
    <source>
        <dbReference type="Proteomes" id="UP000186351"/>
    </source>
</evidence>
<organism evidence="4 5">
    <name type="scientific">Muribaculum intestinale</name>
    <dbReference type="NCBI Taxonomy" id="1796646"/>
    <lineage>
        <taxon>Bacteria</taxon>
        <taxon>Pseudomonadati</taxon>
        <taxon>Bacteroidota</taxon>
        <taxon>Bacteroidia</taxon>
        <taxon>Bacteroidales</taxon>
        <taxon>Muribaculaceae</taxon>
        <taxon>Muribaculum</taxon>
    </lineage>
</organism>
<evidence type="ECO:0000259" key="3">
    <source>
        <dbReference type="Pfam" id="PF17782"/>
    </source>
</evidence>
<dbReference type="GeneID" id="65535400"/>
<dbReference type="KEGG" id="pary:A4V02_00930"/>
<reference evidence="5" key="1">
    <citation type="submission" date="2016-04" db="EMBL/GenBank/DDBJ databases">
        <title>Complete Genome Sequences of Twelve Strains of a Stable Defined Moderately Diverse Mouse Microbiota 2 (sDMDMm2).</title>
        <authorList>
            <person name="Uchimura Y."/>
            <person name="Wyss M."/>
            <person name="Brugiroux S."/>
            <person name="Limenitakis J.P."/>
            <person name="Stecher B."/>
            <person name="McCoy K.D."/>
            <person name="Macpherson A.J."/>
        </authorList>
    </citation>
    <scope>NUCLEOTIDE SEQUENCE [LARGE SCALE GENOMIC DNA]</scope>
    <source>
        <strain evidence="5">YL27</strain>
    </source>
</reference>
<dbReference type="Proteomes" id="UP000186351">
    <property type="component" value="Chromosome"/>
</dbReference>
<accession>A0A1Z2XF72</accession>
<dbReference type="InterPro" id="IPR057666">
    <property type="entry name" value="DrpA_SLOG"/>
</dbReference>
<dbReference type="EMBL" id="CP015402">
    <property type="protein sequence ID" value="ANU62447.1"/>
    <property type="molecule type" value="Genomic_DNA"/>
</dbReference>
<feature type="domain" description="Smf/DprA SLOG" evidence="2">
    <location>
        <begin position="83"/>
        <end position="294"/>
    </location>
</feature>
<keyword evidence="5" id="KW-1185">Reference proteome</keyword>
<evidence type="ECO:0000256" key="1">
    <source>
        <dbReference type="ARBA" id="ARBA00006525"/>
    </source>
</evidence>
<name>A0A1B1S6M9_9BACT</name>
<proteinExistence type="inferred from homology"/>
<dbReference type="AlphaFoldDB" id="A0A1B1S6M9"/>
<feature type="domain" description="DprA winged helix" evidence="3">
    <location>
        <begin position="309"/>
        <end position="366"/>
    </location>
</feature>
<dbReference type="Gene3D" id="1.10.10.10">
    <property type="entry name" value="Winged helix-like DNA-binding domain superfamily/Winged helix DNA-binding domain"/>
    <property type="match status" value="1"/>
</dbReference>
<dbReference type="InterPro" id="IPR036388">
    <property type="entry name" value="WH-like_DNA-bd_sf"/>
</dbReference>
<comment type="similarity">
    <text evidence="1">Belongs to the DprA/Smf family.</text>
</comment>
<evidence type="ECO:0000259" key="2">
    <source>
        <dbReference type="Pfam" id="PF02481"/>
    </source>
</evidence>
<dbReference type="Pfam" id="PF17782">
    <property type="entry name" value="WHD_DprA"/>
    <property type="match status" value="1"/>
</dbReference>
<dbReference type="RefSeq" id="WP_068959846.1">
    <property type="nucleotide sequence ID" value="NZ_CAJTAP010000008.1"/>
</dbReference>
<dbReference type="InterPro" id="IPR041614">
    <property type="entry name" value="DprA_WH"/>
</dbReference>
<sequence>MTDRTTIYRIAFSRIKGINPSVAEKILQHVDSEEAFFSLSAQELSSRMPCLPAAMIAAGYRRTLAEAAEAELSFMQKSGVKPLYFTDSDYPARLAECEDAPLLLYTLGETSLNAPHIISIVGTRRATPYGIAFVENLVSDLAAKLGPDTVIVSGLAYGIDITAHRAALHAGIPTVAVLAHGLNTLYPAAHRRTAAEILRAGGSMLTEYASQDTLHRGNFIARNRIVAGMADCVVVAESAERGGALATASIAMSYSRDVMALPGRISDTYSRGCNALIARNQAALITCADDLIAAMGWEAIPDRQEGVQPSLPLLSPDEERIIDYLHASGEGSLNQMCVDLSIPVSQLMAMLMSLEFAGHILTYPGGKYRPAL</sequence>